<reference evidence="2 3" key="1">
    <citation type="submission" date="2020-08" db="EMBL/GenBank/DDBJ databases">
        <title>Sequencing the genomes of 1000 actinobacteria strains.</title>
        <authorList>
            <person name="Klenk H.-P."/>
        </authorList>
    </citation>
    <scope>NUCLEOTIDE SEQUENCE [LARGE SCALE GENOMIC DNA]</scope>
    <source>
        <strain evidence="2 3">DSM 45913</strain>
    </source>
</reference>
<keyword evidence="3" id="KW-1185">Reference proteome</keyword>
<dbReference type="EC" id="5.2.1.8" evidence="2"/>
<dbReference type="AlphaFoldDB" id="A0A7X0BYL0"/>
<dbReference type="SUPFAM" id="SSF109998">
    <property type="entry name" value="Triger factor/SurA peptide-binding domain-like"/>
    <property type="match status" value="1"/>
</dbReference>
<dbReference type="GO" id="GO:0003755">
    <property type="term" value="F:peptidyl-prolyl cis-trans isomerase activity"/>
    <property type="evidence" value="ECO:0007669"/>
    <property type="project" value="UniProtKB-EC"/>
</dbReference>
<comment type="caution">
    <text evidence="2">The sequence shown here is derived from an EMBL/GenBank/DDBJ whole genome shotgun (WGS) entry which is preliminary data.</text>
</comment>
<feature type="signal peptide" evidence="1">
    <location>
        <begin position="1"/>
        <end position="21"/>
    </location>
</feature>
<name>A0A7X0BYL0_9ACTN</name>
<keyword evidence="2" id="KW-0413">Isomerase</keyword>
<organism evidence="2 3">
    <name type="scientific">Nonomuraea muscovyensis</name>
    <dbReference type="NCBI Taxonomy" id="1124761"/>
    <lineage>
        <taxon>Bacteria</taxon>
        <taxon>Bacillati</taxon>
        <taxon>Actinomycetota</taxon>
        <taxon>Actinomycetes</taxon>
        <taxon>Streptosporangiales</taxon>
        <taxon>Streptosporangiaceae</taxon>
        <taxon>Nonomuraea</taxon>
    </lineage>
</organism>
<evidence type="ECO:0000256" key="1">
    <source>
        <dbReference type="SAM" id="SignalP"/>
    </source>
</evidence>
<dbReference type="RefSeq" id="WP_185083080.1">
    <property type="nucleotide sequence ID" value="NZ_JACHJB010000001.1"/>
</dbReference>
<protein>
    <submittedName>
        <fullName evidence="2">Peptidyl-prolyl cis-trans isomerase SurA</fullName>
        <ecNumber evidence="2">5.2.1.8</ecNumber>
    </submittedName>
</protein>
<dbReference type="Pfam" id="PF13624">
    <property type="entry name" value="SurA_N_3"/>
    <property type="match status" value="1"/>
</dbReference>
<gene>
    <name evidence="2" type="ORF">FHU36_001567</name>
</gene>
<sequence length="199" mass="21017">MKSIRAAAAAAAVGVSLVALTACSSPMEAGAAAVVGSERISASDLNSNVQEYEAALKRAGIQPDQLPAPVTQFVLTRMANQSAFAQLAAKHNIKVSEAEVDAGLKDPGQYQSPEINLLAKGVSPADARDYLRAELGVVKLQRQLGGPEDQNAQAKLQQEFGSIKMVYSPRYGQFTNEQGFVDTGRFGKQAQQAQQPAQG</sequence>
<proteinExistence type="predicted"/>
<dbReference type="Proteomes" id="UP000583800">
    <property type="component" value="Unassembled WGS sequence"/>
</dbReference>
<evidence type="ECO:0000313" key="3">
    <source>
        <dbReference type="Proteomes" id="UP000583800"/>
    </source>
</evidence>
<dbReference type="Gene3D" id="1.10.4030.10">
    <property type="entry name" value="Porin chaperone SurA, peptide-binding domain"/>
    <property type="match status" value="1"/>
</dbReference>
<keyword evidence="1" id="KW-0732">Signal</keyword>
<feature type="chain" id="PRO_5039014614" evidence="1">
    <location>
        <begin position="22"/>
        <end position="199"/>
    </location>
</feature>
<dbReference type="EMBL" id="JACHJB010000001">
    <property type="protein sequence ID" value="MBB6345058.1"/>
    <property type="molecule type" value="Genomic_DNA"/>
</dbReference>
<accession>A0A7X0BYL0</accession>
<evidence type="ECO:0000313" key="2">
    <source>
        <dbReference type="EMBL" id="MBB6345058.1"/>
    </source>
</evidence>
<dbReference type="InterPro" id="IPR027304">
    <property type="entry name" value="Trigger_fact/SurA_dom_sf"/>
</dbReference>
<dbReference type="PROSITE" id="PS51257">
    <property type="entry name" value="PROKAR_LIPOPROTEIN"/>
    <property type="match status" value="1"/>
</dbReference>